<dbReference type="Pfam" id="PF12704">
    <property type="entry name" value="MacB_PCD"/>
    <property type="match status" value="1"/>
</dbReference>
<keyword evidence="11" id="KW-1185">Reference proteome</keyword>
<feature type="transmembrane region" description="Helical" evidence="7">
    <location>
        <begin position="20"/>
        <end position="41"/>
    </location>
</feature>
<sequence length="395" mass="41975">MNILDILWLAYKGLMARRTLAFISVFAIMVGITSVSFIQAFSQGVENSVLSTLFQLNPTNIYVFNELGFVSPTDVSYMETLPGISAVYPVIEAHGVVQIGGRVINVLVVGVNNISAILGKVSLESGTVYPPITAPFAVIGHDIGNPEPNISIQPGSTLILKLYNGNSVPLTVYGVLQPTESVVIGDTSDVVFIPLGEAKALINPPGYFLVILQADSINDVSTISTLLNYIYGNSLTVTTIQQTISSVKLILAGFSFMVITIGSISLFVGAMGIMGITLARVYQRTREIGIMKTLGLTTKQVLLVFLLEAIMVGVIGGIIGLILTFLGTYYLDRVGITMNVGSSGGSPLILKIYPSLSTIDVITALIIAIITGVIAGIYPALKAAKLTVIEAIRRD</sequence>
<keyword evidence="5 7" id="KW-0472">Membrane</keyword>
<name>A0AAQ4CUQ0_9CREN</name>
<dbReference type="Pfam" id="PF02687">
    <property type="entry name" value="FtsX"/>
    <property type="match status" value="1"/>
</dbReference>
<dbReference type="AlphaFoldDB" id="A0AAQ4CUQ0"/>
<keyword evidence="3 7" id="KW-0812">Transmembrane</keyword>
<keyword evidence="4 7" id="KW-1133">Transmembrane helix</keyword>
<dbReference type="Proteomes" id="UP001319921">
    <property type="component" value="Chromosome"/>
</dbReference>
<evidence type="ECO:0000259" key="9">
    <source>
        <dbReference type="Pfam" id="PF12704"/>
    </source>
</evidence>
<feature type="transmembrane region" description="Helical" evidence="7">
    <location>
        <begin position="249"/>
        <end position="282"/>
    </location>
</feature>
<evidence type="ECO:0000256" key="3">
    <source>
        <dbReference type="ARBA" id="ARBA00022692"/>
    </source>
</evidence>
<comment type="subcellular location">
    <subcellularLocation>
        <location evidence="1">Cell membrane</location>
        <topology evidence="1">Multi-pass membrane protein</topology>
    </subcellularLocation>
</comment>
<dbReference type="InterPro" id="IPR003838">
    <property type="entry name" value="ABC3_permease_C"/>
</dbReference>
<gene>
    <name evidence="10" type="ORF">SACC_25480</name>
</gene>
<evidence type="ECO:0000256" key="6">
    <source>
        <dbReference type="ARBA" id="ARBA00038076"/>
    </source>
</evidence>
<feature type="transmembrane region" description="Helical" evidence="7">
    <location>
        <begin position="302"/>
        <end position="331"/>
    </location>
</feature>
<comment type="similarity">
    <text evidence="6">Belongs to the ABC-4 integral membrane protein family.</text>
</comment>
<dbReference type="GeneID" id="68867266"/>
<evidence type="ECO:0000313" key="11">
    <source>
        <dbReference type="Proteomes" id="UP001319921"/>
    </source>
</evidence>
<dbReference type="PANTHER" id="PTHR30572:SF4">
    <property type="entry name" value="ABC TRANSPORTER PERMEASE YTRF"/>
    <property type="match status" value="1"/>
</dbReference>
<dbReference type="GO" id="GO:0022857">
    <property type="term" value="F:transmembrane transporter activity"/>
    <property type="evidence" value="ECO:0007669"/>
    <property type="project" value="TreeGrafter"/>
</dbReference>
<dbReference type="InterPro" id="IPR050250">
    <property type="entry name" value="Macrolide_Exporter_MacB"/>
</dbReference>
<evidence type="ECO:0000313" key="10">
    <source>
        <dbReference type="EMBL" id="BDB99531.1"/>
    </source>
</evidence>
<evidence type="ECO:0000256" key="5">
    <source>
        <dbReference type="ARBA" id="ARBA00023136"/>
    </source>
</evidence>
<dbReference type="EMBL" id="AP025226">
    <property type="protein sequence ID" value="BDB99531.1"/>
    <property type="molecule type" value="Genomic_DNA"/>
</dbReference>
<reference evidence="10 11" key="1">
    <citation type="journal article" date="2022" name="Microbiol. Resour. Announc.">
        <title>Complete Genome Sequence of the Hyperthermophilic and Acidophilic Archaeon Saccharolobus caldissimus Strain HS-3T.</title>
        <authorList>
            <person name="Sakai H.D."/>
            <person name="Kurosawa N."/>
        </authorList>
    </citation>
    <scope>NUCLEOTIDE SEQUENCE [LARGE SCALE GENOMIC DNA]</scope>
    <source>
        <strain evidence="10 11">JCM32116</strain>
    </source>
</reference>
<dbReference type="InterPro" id="IPR025857">
    <property type="entry name" value="MacB_PCD"/>
</dbReference>
<feature type="transmembrane region" description="Helical" evidence="7">
    <location>
        <begin position="361"/>
        <end position="381"/>
    </location>
</feature>
<organism evidence="10 11">
    <name type="scientific">Saccharolobus caldissimus</name>
    <dbReference type="NCBI Taxonomy" id="1702097"/>
    <lineage>
        <taxon>Archaea</taxon>
        <taxon>Thermoproteota</taxon>
        <taxon>Thermoprotei</taxon>
        <taxon>Sulfolobales</taxon>
        <taxon>Sulfolobaceae</taxon>
        <taxon>Saccharolobus</taxon>
    </lineage>
</organism>
<protein>
    <submittedName>
        <fullName evidence="10">Permease</fullName>
    </submittedName>
</protein>
<feature type="domain" description="MacB-like periplasmic core" evidence="9">
    <location>
        <begin position="22"/>
        <end position="222"/>
    </location>
</feature>
<dbReference type="RefSeq" id="WP_229569885.1">
    <property type="nucleotide sequence ID" value="NZ_AP025226.1"/>
</dbReference>
<evidence type="ECO:0000256" key="7">
    <source>
        <dbReference type="SAM" id="Phobius"/>
    </source>
</evidence>
<evidence type="ECO:0000256" key="4">
    <source>
        <dbReference type="ARBA" id="ARBA00022989"/>
    </source>
</evidence>
<dbReference type="GO" id="GO:0005886">
    <property type="term" value="C:plasma membrane"/>
    <property type="evidence" value="ECO:0007669"/>
    <property type="project" value="UniProtKB-SubCell"/>
</dbReference>
<feature type="domain" description="ABC3 transporter permease C-terminal" evidence="8">
    <location>
        <begin position="260"/>
        <end position="387"/>
    </location>
</feature>
<evidence type="ECO:0000256" key="1">
    <source>
        <dbReference type="ARBA" id="ARBA00004651"/>
    </source>
</evidence>
<accession>A0AAQ4CUQ0</accession>
<keyword evidence="2" id="KW-1003">Cell membrane</keyword>
<evidence type="ECO:0000256" key="2">
    <source>
        <dbReference type="ARBA" id="ARBA00022475"/>
    </source>
</evidence>
<dbReference type="KEGG" id="scas:SACC_25480"/>
<evidence type="ECO:0000259" key="8">
    <source>
        <dbReference type="Pfam" id="PF02687"/>
    </source>
</evidence>
<proteinExistence type="inferred from homology"/>
<dbReference type="PANTHER" id="PTHR30572">
    <property type="entry name" value="MEMBRANE COMPONENT OF TRANSPORTER-RELATED"/>
    <property type="match status" value="1"/>
</dbReference>